<organism evidence="1">
    <name type="scientific">Sesamum angustifolium</name>
    <dbReference type="NCBI Taxonomy" id="2727405"/>
    <lineage>
        <taxon>Eukaryota</taxon>
        <taxon>Viridiplantae</taxon>
        <taxon>Streptophyta</taxon>
        <taxon>Embryophyta</taxon>
        <taxon>Tracheophyta</taxon>
        <taxon>Spermatophyta</taxon>
        <taxon>Magnoliopsida</taxon>
        <taxon>eudicotyledons</taxon>
        <taxon>Gunneridae</taxon>
        <taxon>Pentapetalae</taxon>
        <taxon>asterids</taxon>
        <taxon>lamiids</taxon>
        <taxon>Lamiales</taxon>
        <taxon>Pedaliaceae</taxon>
        <taxon>Sesamum</taxon>
    </lineage>
</organism>
<comment type="caution">
    <text evidence="1">The sequence shown here is derived from an EMBL/GenBank/DDBJ whole genome shotgun (WGS) entry which is preliminary data.</text>
</comment>
<sequence length="123" mass="13577">MVPEAFLFPNYVSSVWECSQHAVSDLNDPNTKGWNNSLVQSLFWPEEAASILAVPLSAIGGEDFFVWHHTANGRFSVRSAYHVAVALAYQSHPNTRPPAPLFGKLSGEQMYLGKFGSSHGGWR</sequence>
<dbReference type="AlphaFoldDB" id="A0AAW2NXS4"/>
<reference evidence="1" key="1">
    <citation type="submission" date="2020-06" db="EMBL/GenBank/DDBJ databases">
        <authorList>
            <person name="Li T."/>
            <person name="Hu X."/>
            <person name="Zhang T."/>
            <person name="Song X."/>
            <person name="Zhang H."/>
            <person name="Dai N."/>
            <person name="Sheng W."/>
            <person name="Hou X."/>
            <person name="Wei L."/>
        </authorList>
    </citation>
    <scope>NUCLEOTIDE SEQUENCE</scope>
    <source>
        <strain evidence="1">G01</strain>
        <tissue evidence="1">Leaf</tissue>
    </source>
</reference>
<dbReference type="EMBL" id="JACGWK010000006">
    <property type="protein sequence ID" value="KAL0348001.1"/>
    <property type="molecule type" value="Genomic_DNA"/>
</dbReference>
<evidence type="ECO:0000313" key="1">
    <source>
        <dbReference type="EMBL" id="KAL0348001.1"/>
    </source>
</evidence>
<accession>A0AAW2NXS4</accession>
<name>A0AAW2NXS4_9LAMI</name>
<proteinExistence type="predicted"/>
<reference evidence="1" key="2">
    <citation type="journal article" date="2024" name="Plant">
        <title>Genomic evolution and insights into agronomic trait innovations of Sesamum species.</title>
        <authorList>
            <person name="Miao H."/>
            <person name="Wang L."/>
            <person name="Qu L."/>
            <person name="Liu H."/>
            <person name="Sun Y."/>
            <person name="Le M."/>
            <person name="Wang Q."/>
            <person name="Wei S."/>
            <person name="Zheng Y."/>
            <person name="Lin W."/>
            <person name="Duan Y."/>
            <person name="Cao H."/>
            <person name="Xiong S."/>
            <person name="Wang X."/>
            <person name="Wei L."/>
            <person name="Li C."/>
            <person name="Ma Q."/>
            <person name="Ju M."/>
            <person name="Zhao R."/>
            <person name="Li G."/>
            <person name="Mu C."/>
            <person name="Tian Q."/>
            <person name="Mei H."/>
            <person name="Zhang T."/>
            <person name="Gao T."/>
            <person name="Zhang H."/>
        </authorList>
    </citation>
    <scope>NUCLEOTIDE SEQUENCE</scope>
    <source>
        <strain evidence="1">G01</strain>
    </source>
</reference>
<gene>
    <name evidence="1" type="ORF">Sangu_1027900</name>
</gene>
<protein>
    <submittedName>
        <fullName evidence="1">Uncharacterized protein</fullName>
    </submittedName>
</protein>